<comment type="caution">
    <text evidence="8">The sequence shown here is derived from an EMBL/GenBank/DDBJ whole genome shotgun (WGS) entry which is preliminary data.</text>
</comment>
<reference evidence="8 9" key="1">
    <citation type="submission" date="2016-04" db="EMBL/GenBank/DDBJ databases">
        <title>Genome sequence of Methanobrevibacter curvatus DSM 11111.</title>
        <authorList>
            <person name="Poehlein A."/>
            <person name="Seedorf H."/>
            <person name="Daniel R."/>
        </authorList>
    </citation>
    <scope>NUCLEOTIDE SEQUENCE [LARGE SCALE GENOMIC DNA]</scope>
    <source>
        <strain evidence="8 9">DSM 11111</strain>
    </source>
</reference>
<dbReference type="STRING" id="49547.MBCUR_11210"/>
<gene>
    <name evidence="8" type="ORF">MBCUR_11210</name>
</gene>
<dbReference type="GO" id="GO:0003723">
    <property type="term" value="F:RNA binding"/>
    <property type="evidence" value="ECO:0007669"/>
    <property type="project" value="UniProtKB-KW"/>
</dbReference>
<comment type="function">
    <text evidence="1">This subunit might be involved in maturation of a crRNA intermediate to its mature form.</text>
</comment>
<evidence type="ECO:0000313" key="8">
    <source>
        <dbReference type="EMBL" id="KZX12269.1"/>
    </source>
</evidence>
<dbReference type="RefSeq" id="WP_067091328.1">
    <property type="nucleotide sequence ID" value="NZ_LWMV01000170.1"/>
</dbReference>
<feature type="domain" description="CRISPR type III-associated protein" evidence="7">
    <location>
        <begin position="15"/>
        <end position="266"/>
    </location>
</feature>
<evidence type="ECO:0000256" key="5">
    <source>
        <dbReference type="ARBA" id="ARBA00023118"/>
    </source>
</evidence>
<name>A0A166ANK7_9EURY</name>
<evidence type="ECO:0000256" key="1">
    <source>
        <dbReference type="ARBA" id="ARBA00003088"/>
    </source>
</evidence>
<evidence type="ECO:0000256" key="2">
    <source>
        <dbReference type="ARBA" id="ARBA00006680"/>
    </source>
</evidence>
<dbReference type="InterPro" id="IPR005537">
    <property type="entry name" value="RAMP_III_fam"/>
</dbReference>
<keyword evidence="5" id="KW-0051">Antiviral defense</keyword>
<evidence type="ECO:0000259" key="7">
    <source>
        <dbReference type="Pfam" id="PF03787"/>
    </source>
</evidence>
<dbReference type="AlphaFoldDB" id="A0A166ANK7"/>
<keyword evidence="9" id="KW-1185">Reference proteome</keyword>
<dbReference type="PANTHER" id="PTHR38007">
    <property type="entry name" value="CRISPR SYSTEM CMS PROTEIN CSM5"/>
    <property type="match status" value="1"/>
</dbReference>
<evidence type="ECO:0000256" key="3">
    <source>
        <dbReference type="ARBA" id="ARBA00016113"/>
    </source>
</evidence>
<organism evidence="8 9">
    <name type="scientific">Methanobrevibacter curvatus</name>
    <dbReference type="NCBI Taxonomy" id="49547"/>
    <lineage>
        <taxon>Archaea</taxon>
        <taxon>Methanobacteriati</taxon>
        <taxon>Methanobacteriota</taxon>
        <taxon>Methanomada group</taxon>
        <taxon>Methanobacteria</taxon>
        <taxon>Methanobacteriales</taxon>
        <taxon>Methanobacteriaceae</taxon>
        <taxon>Methanobrevibacter</taxon>
    </lineage>
</organism>
<sequence>MDFKTNTKRYKCDMRILSPIHIGSGKNYTQSELVPCKDGNNKISRCRINIEKYLSNFPEKFQDTFIERVLTPTSQKKGFGEEYEFQNLLKKFDKEFNKNSKITKFKRYYLETDLDGINDNIKKIPTRIDEHIKTFDEFFVPGSSVKGSIKAAILHKAITDSILKKEITMNDNKKSILDISKLLDGFFSYSVAKNNNSYYNISRFLHVSDSTTIKKPKLYNITKLSVSKDKNPKSRNNNTNYLKTGVDVDLETIPAKNILYFYISTNYDSEVYKKLSIDSKKELISIETIKSSIYEFSKDLIDTERHILKYDNDELNKLNNVDISQLKSFYSEIEKKNNEESPLLKIGSGSGFMATTLAMRIKKTDKNLFKEIVKKAVKEYDENFPKSRSIVTNLNMPLGWVKLKFEKVN</sequence>
<keyword evidence="4" id="KW-0694">RNA-binding</keyword>
<dbReference type="Proteomes" id="UP000077245">
    <property type="component" value="Unassembled WGS sequence"/>
</dbReference>
<dbReference type="GO" id="GO:0051607">
    <property type="term" value="P:defense response to virus"/>
    <property type="evidence" value="ECO:0007669"/>
    <property type="project" value="UniProtKB-KW"/>
</dbReference>
<dbReference type="PANTHER" id="PTHR38007:SF1">
    <property type="entry name" value="CRISPR SYSTEM CMS PROTEIN CSM5"/>
    <property type="match status" value="1"/>
</dbReference>
<accession>A0A166ANK7</accession>
<dbReference type="Pfam" id="PF03787">
    <property type="entry name" value="RAMPs"/>
    <property type="match status" value="1"/>
</dbReference>
<evidence type="ECO:0000256" key="4">
    <source>
        <dbReference type="ARBA" id="ARBA00022884"/>
    </source>
</evidence>
<dbReference type="NCBIfam" id="TIGR01899">
    <property type="entry name" value="cas_TM1807_csm5"/>
    <property type="match status" value="1"/>
</dbReference>
<dbReference type="InterPro" id="IPR010173">
    <property type="entry name" value="CRISPR-assoc_Csm5"/>
</dbReference>
<evidence type="ECO:0000256" key="6">
    <source>
        <dbReference type="ARBA" id="ARBA00031720"/>
    </source>
</evidence>
<evidence type="ECO:0000313" key="9">
    <source>
        <dbReference type="Proteomes" id="UP000077245"/>
    </source>
</evidence>
<protein>
    <recommendedName>
        <fullName evidence="3">CRISPR system Cms protein Csm5</fullName>
    </recommendedName>
    <alternativeName>
        <fullName evidence="6">CRISPR type III A-associated protein Csm5</fullName>
    </alternativeName>
</protein>
<dbReference type="EMBL" id="LWMV01000170">
    <property type="protein sequence ID" value="KZX12269.1"/>
    <property type="molecule type" value="Genomic_DNA"/>
</dbReference>
<comment type="similarity">
    <text evidence="2">Belongs to the CRISPR-associated Csm5 family.</text>
</comment>
<proteinExistence type="inferred from homology"/>
<dbReference type="OrthoDB" id="86248at2157"/>
<dbReference type="PATRIC" id="fig|49547.3.peg.1197"/>